<dbReference type="PANTHER" id="PTHR12428">
    <property type="entry name" value="OXA1"/>
    <property type="match status" value="1"/>
</dbReference>
<dbReference type="GO" id="GO:0032977">
    <property type="term" value="F:membrane insertase activity"/>
    <property type="evidence" value="ECO:0007669"/>
    <property type="project" value="InterPro"/>
</dbReference>
<comment type="subcellular location">
    <subcellularLocation>
        <location evidence="1 6">Membrane</location>
        <topology evidence="1 6">Multi-pass membrane protein</topology>
    </subcellularLocation>
</comment>
<dbReference type="STRING" id="1173061.A0A0J9XB38"/>
<keyword evidence="5 7" id="KW-0472">Membrane</keyword>
<dbReference type="PANTHER" id="PTHR12428:SF65">
    <property type="entry name" value="CYTOCHROME C OXIDASE ASSEMBLY PROTEIN COX18, MITOCHONDRIAL"/>
    <property type="match status" value="1"/>
</dbReference>
<feature type="domain" description="Membrane insertase YidC/Oxa/ALB C-terminal" evidence="8">
    <location>
        <begin position="143"/>
        <end position="307"/>
    </location>
</feature>
<keyword evidence="4 7" id="KW-1133">Transmembrane helix</keyword>
<evidence type="ECO:0000313" key="10">
    <source>
        <dbReference type="Proteomes" id="UP000242525"/>
    </source>
</evidence>
<feature type="transmembrane region" description="Helical" evidence="7">
    <location>
        <begin position="73"/>
        <end position="94"/>
    </location>
</feature>
<evidence type="ECO:0000256" key="2">
    <source>
        <dbReference type="ARBA" id="ARBA00009877"/>
    </source>
</evidence>
<feature type="transmembrane region" description="Helical" evidence="7">
    <location>
        <begin position="273"/>
        <end position="294"/>
    </location>
</feature>
<evidence type="ECO:0000256" key="7">
    <source>
        <dbReference type="SAM" id="Phobius"/>
    </source>
</evidence>
<dbReference type="OrthoDB" id="2148490at2759"/>
<evidence type="ECO:0000256" key="4">
    <source>
        <dbReference type="ARBA" id="ARBA00022989"/>
    </source>
</evidence>
<sequence length="342" mass="37064">MYHRLRTASYALRQSAPLRGSNRHTNGLAISTRRGFHATGAKPMALLDTIAPWTLVPLHDALQAVHMGTGLPWYALIPLATVAMRTVVTLPVAIANRVRTRKQVALAPVLSAAGPVLRARLAASEAAREGRLTTEQVTVLAQKEARRRRVELFRRHGCQVWKSVVLLPLVQMPVWVGTSLVVRAMCGWSAGGVTAIGVEPGFSVPTEAAFAWYPDLVTADPYGLLPLIIGAVSLANVEWNTNNLLNRSGSASRRSLQSQGGPVQRVVANLSRVGVLFFMTAAFQAPAALGLYWASSASFSFLQNVAFDRFLPLHRVDPRSVMATTGSALPKPNRIETRVIRA</sequence>
<dbReference type="GO" id="GO:0005743">
    <property type="term" value="C:mitochondrial inner membrane"/>
    <property type="evidence" value="ECO:0007669"/>
    <property type="project" value="TreeGrafter"/>
</dbReference>
<evidence type="ECO:0000259" key="8">
    <source>
        <dbReference type="Pfam" id="PF02096"/>
    </source>
</evidence>
<dbReference type="InterPro" id="IPR028055">
    <property type="entry name" value="YidC/Oxa/ALB_C"/>
</dbReference>
<evidence type="ECO:0000313" key="9">
    <source>
        <dbReference type="EMBL" id="CDO54396.1"/>
    </source>
</evidence>
<dbReference type="AlphaFoldDB" id="A0A0J9XB38"/>
<name>A0A0J9XB38_GEOCN</name>
<protein>
    <submittedName>
        <fullName evidence="9">Similar to Saccharomyces cerevisiae YGR062C COX18 Mitochondrial integral inner membrane protein required for membrane insertion of C-terminus of Cox2p</fullName>
    </submittedName>
</protein>
<gene>
    <name evidence="9" type="ORF">BN980_GECA07s03992g</name>
</gene>
<reference evidence="9" key="1">
    <citation type="submission" date="2014-03" db="EMBL/GenBank/DDBJ databases">
        <authorList>
            <person name="Casaregola S."/>
        </authorList>
    </citation>
    <scope>NUCLEOTIDE SEQUENCE [LARGE SCALE GENOMIC DNA]</scope>
    <source>
        <strain evidence="9">CLIB 918</strain>
    </source>
</reference>
<accession>A0A0J9XB38</accession>
<proteinExistence type="inferred from homology"/>
<evidence type="ECO:0000256" key="5">
    <source>
        <dbReference type="ARBA" id="ARBA00023136"/>
    </source>
</evidence>
<dbReference type="Proteomes" id="UP000242525">
    <property type="component" value="Unassembled WGS sequence"/>
</dbReference>
<dbReference type="GO" id="GO:0033617">
    <property type="term" value="P:mitochondrial respiratory chain complex IV assembly"/>
    <property type="evidence" value="ECO:0007669"/>
    <property type="project" value="TreeGrafter"/>
</dbReference>
<organism evidence="9 10">
    <name type="scientific">Geotrichum candidum</name>
    <name type="common">Oospora lactis</name>
    <name type="synonym">Dipodascus geotrichum</name>
    <dbReference type="NCBI Taxonomy" id="1173061"/>
    <lineage>
        <taxon>Eukaryota</taxon>
        <taxon>Fungi</taxon>
        <taxon>Dikarya</taxon>
        <taxon>Ascomycota</taxon>
        <taxon>Saccharomycotina</taxon>
        <taxon>Dipodascomycetes</taxon>
        <taxon>Dipodascales</taxon>
        <taxon>Dipodascaceae</taxon>
        <taxon>Geotrichum</taxon>
    </lineage>
</organism>
<keyword evidence="3 6" id="KW-0812">Transmembrane</keyword>
<dbReference type="Pfam" id="PF02096">
    <property type="entry name" value="60KD_IMP"/>
    <property type="match status" value="1"/>
</dbReference>
<evidence type="ECO:0000256" key="3">
    <source>
        <dbReference type="ARBA" id="ARBA00022692"/>
    </source>
</evidence>
<dbReference type="GO" id="GO:0032979">
    <property type="term" value="P:protein insertion into mitochondrial inner membrane from matrix"/>
    <property type="evidence" value="ECO:0007669"/>
    <property type="project" value="TreeGrafter"/>
</dbReference>
<dbReference type="EMBL" id="CCBN010000007">
    <property type="protein sequence ID" value="CDO54396.1"/>
    <property type="molecule type" value="Genomic_DNA"/>
</dbReference>
<evidence type="ECO:0000256" key="1">
    <source>
        <dbReference type="ARBA" id="ARBA00004141"/>
    </source>
</evidence>
<comment type="similarity">
    <text evidence="2 6">Belongs to the OXA1/ALB3/YidC family.</text>
</comment>
<dbReference type="InterPro" id="IPR001708">
    <property type="entry name" value="YidC/ALB3/OXA1/COX18"/>
</dbReference>
<keyword evidence="10" id="KW-1185">Reference proteome</keyword>
<comment type="caution">
    <text evidence="9">The sequence shown here is derived from an EMBL/GenBank/DDBJ whole genome shotgun (WGS) entry which is preliminary data.</text>
</comment>
<evidence type="ECO:0000256" key="6">
    <source>
        <dbReference type="RuleBase" id="RU003945"/>
    </source>
</evidence>